<sequence>MILRFSAIFLSVLVFSCKPPEDTALAPLKQKVVDHYADLVQANYQDLVGTVENLENLVDRFVSVPSAAGLDSCKQAWLMSRAVYSQTEAFRFYGGPIDQYAKSLGGPLDGWPIPAAQIDYVAGNAQAGVINTPAQYPGITDSLLIQLSQKDAIFTGFHVIEFLLWGEDWSAQGAGERPFTDYLKEGQAYNPERRGQYLLASVRLLALQLRSVLNQWQPDGAYRNNFTNPTQVEESLKNILIGLGKLSQGELSSRRLQQFVATEDGEAEISAFSDNSLQDILNAQKGIENVYFGRYQRLDGSILEGEGFDDILAINLGGINKGVILKFDSSKQTLANIPVPFDQGLVKNKDAYILASLALRGQADQLVIMANSIGIKIVLPESNG</sequence>
<accession>A0A316AXR1</accession>
<dbReference type="GO" id="GO:0030313">
    <property type="term" value="C:cell envelope"/>
    <property type="evidence" value="ECO:0007669"/>
    <property type="project" value="UniProtKB-SubCell"/>
</dbReference>
<evidence type="ECO:0000313" key="5">
    <source>
        <dbReference type="Proteomes" id="UP000245880"/>
    </source>
</evidence>
<dbReference type="OrthoDB" id="9764688at2"/>
<evidence type="ECO:0000259" key="3">
    <source>
        <dbReference type="Pfam" id="PF09375"/>
    </source>
</evidence>
<dbReference type="EMBL" id="QGDT01000015">
    <property type="protein sequence ID" value="PWJ54997.1"/>
    <property type="molecule type" value="Genomic_DNA"/>
</dbReference>
<reference evidence="4 5" key="1">
    <citation type="submission" date="2018-03" db="EMBL/GenBank/DDBJ databases">
        <title>Genomic Encyclopedia of Archaeal and Bacterial Type Strains, Phase II (KMG-II): from individual species to whole genera.</title>
        <authorList>
            <person name="Goeker M."/>
        </authorList>
    </citation>
    <scope>NUCLEOTIDE SEQUENCE [LARGE SCALE GENOMIC DNA]</scope>
    <source>
        <strain evidence="4 5">DSM 100346</strain>
    </source>
</reference>
<evidence type="ECO:0000313" key="4">
    <source>
        <dbReference type="EMBL" id="PWJ54997.1"/>
    </source>
</evidence>
<protein>
    <submittedName>
        <fullName evidence="4">Putative iron-regulated protein</fullName>
    </submittedName>
</protein>
<dbReference type="RefSeq" id="WP_109677360.1">
    <property type="nucleotide sequence ID" value="NZ_QGDT01000015.1"/>
</dbReference>
<dbReference type="InterPro" id="IPR018976">
    <property type="entry name" value="Imelysin-like"/>
</dbReference>
<dbReference type="Pfam" id="PF09375">
    <property type="entry name" value="Peptidase_M75"/>
    <property type="match status" value="1"/>
</dbReference>
<evidence type="ECO:0000256" key="2">
    <source>
        <dbReference type="ARBA" id="ARBA00022729"/>
    </source>
</evidence>
<organism evidence="4 5">
    <name type="scientific">Dyadobacter jejuensis</name>
    <dbReference type="NCBI Taxonomy" id="1082580"/>
    <lineage>
        <taxon>Bacteria</taxon>
        <taxon>Pseudomonadati</taxon>
        <taxon>Bacteroidota</taxon>
        <taxon>Cytophagia</taxon>
        <taxon>Cytophagales</taxon>
        <taxon>Spirosomataceae</taxon>
        <taxon>Dyadobacter</taxon>
    </lineage>
</organism>
<gene>
    <name evidence="4" type="ORF">CLV98_11516</name>
</gene>
<proteinExistence type="predicted"/>
<keyword evidence="5" id="KW-1185">Reference proteome</keyword>
<comment type="caution">
    <text evidence="4">The sequence shown here is derived from an EMBL/GenBank/DDBJ whole genome shotgun (WGS) entry which is preliminary data.</text>
</comment>
<evidence type="ECO:0000256" key="1">
    <source>
        <dbReference type="ARBA" id="ARBA00004196"/>
    </source>
</evidence>
<dbReference type="PROSITE" id="PS51257">
    <property type="entry name" value="PROKAR_LIPOPROTEIN"/>
    <property type="match status" value="1"/>
</dbReference>
<dbReference type="AlphaFoldDB" id="A0A316AXR1"/>
<dbReference type="InterPro" id="IPR038352">
    <property type="entry name" value="Imelysin_sf"/>
</dbReference>
<dbReference type="Gene3D" id="1.20.1420.20">
    <property type="entry name" value="M75 peptidase, HXXE motif"/>
    <property type="match status" value="1"/>
</dbReference>
<feature type="domain" description="Imelysin-like" evidence="3">
    <location>
        <begin position="41"/>
        <end position="364"/>
    </location>
</feature>
<keyword evidence="2" id="KW-0732">Signal</keyword>
<comment type="subcellular location">
    <subcellularLocation>
        <location evidence="1">Cell envelope</location>
    </subcellularLocation>
</comment>
<dbReference type="Proteomes" id="UP000245880">
    <property type="component" value="Unassembled WGS sequence"/>
</dbReference>
<name>A0A316AXR1_9BACT</name>